<reference evidence="2" key="1">
    <citation type="journal article" date="2015" name="J. Antimicrob. Chemother.">
        <title>Characterization of a genomic island in Stenotrophomonas maltophilia that carries a novel floR gene variant.</title>
        <authorList>
            <person name="He T."/>
            <person name="Shen J."/>
            <person name="Schwarz S."/>
            <person name="Wu C."/>
            <person name="Wang Y."/>
        </authorList>
    </citation>
    <scope>NUCLEOTIDE SEQUENCE</scope>
    <source>
        <strain evidence="2">GZP-Sm1</strain>
    </source>
</reference>
<accession>A0A077BKT3</accession>
<dbReference type="PANTHER" id="PTHR42852">
    <property type="entry name" value="THIOL:DISULFIDE INTERCHANGE PROTEIN DSBE"/>
    <property type="match status" value="1"/>
</dbReference>
<evidence type="ECO:0000259" key="1">
    <source>
        <dbReference type="PROSITE" id="PS51352"/>
    </source>
</evidence>
<dbReference type="AlphaFoldDB" id="A0A077BKT3"/>
<sequence length="189" mass="20493">MLKRVLFPVVALLLSVLVIALGWQNRQLRQINEQMATQLQDMRLAAHGLELGSRPDALALRTTQQTFVDIGGAREVPQILYFFSTACRYCLASVPQLQQIAAARGNSELVGVGMPPYDQLADYAGKHALRFPIAIDNEAAASTRYRATVTPMLMVLAADGRVAYKHVGQLDAQVVQAAVASLAPKPALP</sequence>
<evidence type="ECO:0000313" key="2">
    <source>
        <dbReference type="EMBL" id="AIU94553.1"/>
    </source>
</evidence>
<dbReference type="InterPro" id="IPR050553">
    <property type="entry name" value="Thioredoxin_ResA/DsbE_sf"/>
</dbReference>
<dbReference type="PROSITE" id="PS51352">
    <property type="entry name" value="THIOREDOXIN_2"/>
    <property type="match status" value="1"/>
</dbReference>
<dbReference type="EMBL" id="ABLTIR010000011">
    <property type="protein sequence ID" value="EKZ1925913.1"/>
    <property type="molecule type" value="Genomic_DNA"/>
</dbReference>
<dbReference type="OrthoDB" id="462848at2"/>
<organism evidence="2">
    <name type="scientific">Stenotrophomonas maltophilia</name>
    <name type="common">Pseudomonas maltophilia</name>
    <name type="synonym">Xanthomonas maltophilia</name>
    <dbReference type="NCBI Taxonomy" id="40324"/>
    <lineage>
        <taxon>Bacteria</taxon>
        <taxon>Pseudomonadati</taxon>
        <taxon>Pseudomonadota</taxon>
        <taxon>Gammaproteobacteria</taxon>
        <taxon>Lysobacterales</taxon>
        <taxon>Lysobacteraceae</taxon>
        <taxon>Stenotrophomonas</taxon>
        <taxon>Stenotrophomonas maltophilia group</taxon>
    </lineage>
</organism>
<dbReference type="PANTHER" id="PTHR42852:SF17">
    <property type="entry name" value="THIOREDOXIN-LIKE PROTEIN HI_1115"/>
    <property type="match status" value="1"/>
</dbReference>
<reference evidence="3" key="2">
    <citation type="submission" date="2023-08" db="EMBL/GenBank/DDBJ databases">
        <authorList>
            <consortium name="Clinical and Environmental Microbiology Branch: Whole genome sequencing antimicrobial resistance pathogens in the healthcare setting"/>
        </authorList>
    </citation>
    <scope>NUCLEOTIDE SEQUENCE</scope>
    <source>
        <strain evidence="3">2023CJ-00293</strain>
    </source>
</reference>
<dbReference type="InterPro" id="IPR013766">
    <property type="entry name" value="Thioredoxin_domain"/>
</dbReference>
<dbReference type="InterPro" id="IPR013740">
    <property type="entry name" value="Redoxin"/>
</dbReference>
<evidence type="ECO:0000313" key="3">
    <source>
        <dbReference type="EMBL" id="EKZ1925913.1"/>
    </source>
</evidence>
<gene>
    <name evidence="3" type="ORF">REH87_000897</name>
</gene>
<dbReference type="Proteomes" id="UP001225498">
    <property type="component" value="Unassembled WGS sequence"/>
</dbReference>
<name>A0A077BKT3_STEMA</name>
<dbReference type="SUPFAM" id="SSF52833">
    <property type="entry name" value="Thioredoxin-like"/>
    <property type="match status" value="1"/>
</dbReference>
<dbReference type="InterPro" id="IPR036249">
    <property type="entry name" value="Thioredoxin-like_sf"/>
</dbReference>
<proteinExistence type="predicted"/>
<dbReference type="CDD" id="cd02966">
    <property type="entry name" value="TlpA_like_family"/>
    <property type="match status" value="1"/>
</dbReference>
<dbReference type="PATRIC" id="fig|40324.61.peg.1712"/>
<dbReference type="Pfam" id="PF08534">
    <property type="entry name" value="Redoxin"/>
    <property type="match status" value="1"/>
</dbReference>
<dbReference type="Gene3D" id="3.40.30.10">
    <property type="entry name" value="Glutaredoxin"/>
    <property type="match status" value="1"/>
</dbReference>
<dbReference type="GO" id="GO:0016491">
    <property type="term" value="F:oxidoreductase activity"/>
    <property type="evidence" value="ECO:0007669"/>
    <property type="project" value="InterPro"/>
</dbReference>
<dbReference type="RefSeq" id="WP_005408866.1">
    <property type="nucleotide sequence ID" value="NZ_AP021908.1"/>
</dbReference>
<feature type="domain" description="Thioredoxin" evidence="1">
    <location>
        <begin position="49"/>
        <end position="184"/>
    </location>
</feature>
<protein>
    <submittedName>
        <fullName evidence="3">TlpA family protein disulfide reductase</fullName>
    </submittedName>
</protein>
<dbReference type="GeneID" id="93832811"/>
<dbReference type="EMBL" id="KM649682">
    <property type="protein sequence ID" value="AIU94553.1"/>
    <property type="molecule type" value="Genomic_DNA"/>
</dbReference>